<proteinExistence type="predicted"/>
<comment type="caution">
    <text evidence="1">The sequence shown here is derived from an EMBL/GenBank/DDBJ whole genome shotgun (WGS) entry which is preliminary data.</text>
</comment>
<accession>A0A917LJ99</accession>
<dbReference type="Proteomes" id="UP000616608">
    <property type="component" value="Unassembled WGS sequence"/>
</dbReference>
<reference evidence="1" key="2">
    <citation type="submission" date="2020-09" db="EMBL/GenBank/DDBJ databases">
        <authorList>
            <person name="Sun Q."/>
            <person name="Zhou Y."/>
        </authorList>
    </citation>
    <scope>NUCLEOTIDE SEQUENCE</scope>
    <source>
        <strain evidence="1">CGMCC 1.15760</strain>
    </source>
</reference>
<sequence>MYITHVQPLAKSFPDHQRHFATHLALYPTYRNKTATPTTTFTPFNIAPHLTNEQTSSRVVTESLRQQLNYKDGLHYLVERPYQ</sequence>
<gene>
    <name evidence="1" type="ORF">GCM10007425_29860</name>
</gene>
<name>A0A917LJ99_9BACI</name>
<dbReference type="EMBL" id="BMJT01000014">
    <property type="protein sequence ID" value="GGG33179.1"/>
    <property type="molecule type" value="Genomic_DNA"/>
</dbReference>
<reference evidence="1" key="1">
    <citation type="journal article" date="2014" name="Int. J. Syst. Evol. Microbiol.">
        <title>Complete genome sequence of Corynebacterium casei LMG S-19264T (=DSM 44701T), isolated from a smear-ripened cheese.</title>
        <authorList>
            <consortium name="US DOE Joint Genome Institute (JGI-PGF)"/>
            <person name="Walter F."/>
            <person name="Albersmeier A."/>
            <person name="Kalinowski J."/>
            <person name="Ruckert C."/>
        </authorList>
    </citation>
    <scope>NUCLEOTIDE SEQUENCE</scope>
    <source>
        <strain evidence="1">CGMCC 1.15760</strain>
    </source>
</reference>
<organism evidence="1 2">
    <name type="scientific">Lysinibacillus alkalisoli</name>
    <dbReference type="NCBI Taxonomy" id="1911548"/>
    <lineage>
        <taxon>Bacteria</taxon>
        <taxon>Bacillati</taxon>
        <taxon>Bacillota</taxon>
        <taxon>Bacilli</taxon>
        <taxon>Bacillales</taxon>
        <taxon>Bacillaceae</taxon>
        <taxon>Lysinibacillus</taxon>
    </lineage>
</organism>
<evidence type="ECO:0000313" key="1">
    <source>
        <dbReference type="EMBL" id="GGG33179.1"/>
    </source>
</evidence>
<dbReference type="AlphaFoldDB" id="A0A917LJ99"/>
<dbReference type="RefSeq" id="WP_188615873.1">
    <property type="nucleotide sequence ID" value="NZ_BMJT01000014.1"/>
</dbReference>
<keyword evidence="2" id="KW-1185">Reference proteome</keyword>
<evidence type="ECO:0000313" key="2">
    <source>
        <dbReference type="Proteomes" id="UP000616608"/>
    </source>
</evidence>
<protein>
    <submittedName>
        <fullName evidence="1">Uncharacterized protein</fullName>
    </submittedName>
</protein>